<sequence length="309" mass="36261">MKVLTQSSLKEELVAKLHRHNVSCTSMIVTLFGDVVSQHGEWIWLGSIIDALGHVGFTERSVRTSAFRLVQNDWLITKKIGRKSYYRLTEHGRSHYARAERRIYHRHQANWDTQWILVLNVSIPEDKIEDFRKSIRWLGFNILSPGLFAHPSPDRRSLDEMLIENKLMADVVVFKAQSDDVYSKKNLKRLITEKWEIDVLEQMYQSFLDSFRDFSMQLDLTELTDEECFAYRLAILHEFRRVQLKDPDLPSELLPIGWVGFESQDLLQRVYRHLIPGSLSFIEKQLFNAHGEMPSPSSNFYQRFKALSN</sequence>
<reference evidence="4 5" key="1">
    <citation type="submission" date="2017-08" db="EMBL/GenBank/DDBJ databases">
        <title>Complete genome of Colwellia sp. NB097-1, a psychrophile bacterium ioslated from Bering Sea.</title>
        <authorList>
            <person name="Chen X."/>
        </authorList>
    </citation>
    <scope>NUCLEOTIDE SEQUENCE [LARGE SCALE GENOMIC DNA]</scope>
    <source>
        <strain evidence="4 5">NB097-1</strain>
    </source>
</reference>
<dbReference type="NCBIfam" id="TIGR02277">
    <property type="entry name" value="PaaX_trns_reg"/>
    <property type="match status" value="1"/>
</dbReference>
<dbReference type="KEGG" id="cber:B5D82_10975"/>
<dbReference type="InterPro" id="IPR013225">
    <property type="entry name" value="PaaX_C"/>
</dbReference>
<dbReference type="Gene3D" id="1.10.10.10">
    <property type="entry name" value="Winged helix-like DNA-binding domain superfamily/Winged helix DNA-binding domain"/>
    <property type="match status" value="1"/>
</dbReference>
<dbReference type="Gene3D" id="1.20.58.1460">
    <property type="match status" value="1"/>
</dbReference>
<dbReference type="InterPro" id="IPR036388">
    <property type="entry name" value="WH-like_DNA-bd_sf"/>
</dbReference>
<protein>
    <submittedName>
        <fullName evidence="4">Phenylacetic acid degradation operon negative regulatory protein PaaX</fullName>
    </submittedName>
</protein>
<feature type="domain" description="Transcriptional repressor PaaX-like C-terminal" evidence="2">
    <location>
        <begin position="195"/>
        <end position="283"/>
    </location>
</feature>
<dbReference type="PANTHER" id="PTHR30319:SF1">
    <property type="entry name" value="TRANSCRIPTIONAL REPRESSOR PAAX"/>
    <property type="match status" value="1"/>
</dbReference>
<name>A0A222G8L0_9GAMM</name>
<dbReference type="InterPro" id="IPR011965">
    <property type="entry name" value="PaaX_trns_reg"/>
</dbReference>
<evidence type="ECO:0000259" key="1">
    <source>
        <dbReference type="Pfam" id="PF07848"/>
    </source>
</evidence>
<dbReference type="InterPro" id="IPR012906">
    <property type="entry name" value="PaaX-like_N"/>
</dbReference>
<feature type="domain" description="Transcriptional repressor PaaX-like central Cas2-like" evidence="3">
    <location>
        <begin position="109"/>
        <end position="184"/>
    </location>
</feature>
<dbReference type="EMBL" id="CP020465">
    <property type="protein sequence ID" value="ASP48235.1"/>
    <property type="molecule type" value="Genomic_DNA"/>
</dbReference>
<feature type="domain" description="Transcriptional repressor PaaX-like N-terminal" evidence="1">
    <location>
        <begin position="25"/>
        <end position="92"/>
    </location>
</feature>
<dbReference type="PIRSF" id="PIRSF020623">
    <property type="entry name" value="PaaX"/>
    <property type="match status" value="1"/>
</dbReference>
<gene>
    <name evidence="4" type="primary">paaX</name>
    <name evidence="4" type="ORF">B5D82_10975</name>
</gene>
<evidence type="ECO:0000259" key="2">
    <source>
        <dbReference type="Pfam" id="PF08223"/>
    </source>
</evidence>
<evidence type="ECO:0000313" key="5">
    <source>
        <dbReference type="Proteomes" id="UP000202259"/>
    </source>
</evidence>
<dbReference type="Proteomes" id="UP000202259">
    <property type="component" value="Chromosome"/>
</dbReference>
<keyword evidence="5" id="KW-1185">Reference proteome</keyword>
<organism evidence="4 5">
    <name type="scientific">Cognaticolwellia beringensis</name>
    <dbReference type="NCBI Taxonomy" id="1967665"/>
    <lineage>
        <taxon>Bacteria</taxon>
        <taxon>Pseudomonadati</taxon>
        <taxon>Pseudomonadota</taxon>
        <taxon>Gammaproteobacteria</taxon>
        <taxon>Alteromonadales</taxon>
        <taxon>Colwelliaceae</taxon>
        <taxon>Cognaticolwellia</taxon>
    </lineage>
</organism>
<dbReference type="RefSeq" id="WP_081151520.1">
    <property type="nucleotide sequence ID" value="NZ_CP020465.1"/>
</dbReference>
<dbReference type="OrthoDB" id="2270427at2"/>
<dbReference type="Pfam" id="PF08223">
    <property type="entry name" value="PaaX_C"/>
    <property type="match status" value="1"/>
</dbReference>
<proteinExistence type="predicted"/>
<dbReference type="AlphaFoldDB" id="A0A222G8L0"/>
<dbReference type="Pfam" id="PF20803">
    <property type="entry name" value="PaaX_M"/>
    <property type="match status" value="1"/>
</dbReference>
<dbReference type="GO" id="GO:0006351">
    <property type="term" value="P:DNA-templated transcription"/>
    <property type="evidence" value="ECO:0007669"/>
    <property type="project" value="InterPro"/>
</dbReference>
<evidence type="ECO:0000259" key="3">
    <source>
        <dbReference type="Pfam" id="PF20803"/>
    </source>
</evidence>
<dbReference type="PANTHER" id="PTHR30319">
    <property type="entry name" value="PHENYLACETIC ACID REGULATOR-RELATED TRANSCRIPTIONAL REPRESSOR"/>
    <property type="match status" value="1"/>
</dbReference>
<evidence type="ECO:0000313" key="4">
    <source>
        <dbReference type="EMBL" id="ASP48235.1"/>
    </source>
</evidence>
<dbReference type="Pfam" id="PF07848">
    <property type="entry name" value="PaaX"/>
    <property type="match status" value="1"/>
</dbReference>
<accession>A0A222G8L0</accession>
<dbReference type="InterPro" id="IPR048846">
    <property type="entry name" value="PaaX-like_central"/>
</dbReference>